<evidence type="ECO:0000313" key="2">
    <source>
        <dbReference type="Proteomes" id="UP000679213"/>
    </source>
</evidence>
<organism evidence="1 2">
    <name type="scientific">Methanocaldococcus lauensis</name>
    <dbReference type="NCBI Taxonomy" id="2546128"/>
    <lineage>
        <taxon>Archaea</taxon>
        <taxon>Methanobacteriati</taxon>
        <taxon>Methanobacteriota</taxon>
        <taxon>Methanomada group</taxon>
        <taxon>Methanococci</taxon>
        <taxon>Methanococcales</taxon>
        <taxon>Methanocaldococcaceae</taxon>
        <taxon>Methanocaldococcus</taxon>
    </lineage>
</organism>
<name>A0A8D6PSP7_9EURY</name>
<dbReference type="GeneID" id="65883903"/>
<keyword evidence="2" id="KW-1185">Reference proteome</keyword>
<dbReference type="AlphaFoldDB" id="A0A8D6PSP7"/>
<dbReference type="SUPFAM" id="SSF82784">
    <property type="entry name" value="OsmC-like"/>
    <property type="match status" value="1"/>
</dbReference>
<dbReference type="RefSeq" id="WP_250543583.1">
    <property type="nucleotide sequence ID" value="NZ_LR792632.1"/>
</dbReference>
<dbReference type="EMBL" id="LR792632">
    <property type="protein sequence ID" value="CAB3289204.1"/>
    <property type="molecule type" value="Genomic_DNA"/>
</dbReference>
<dbReference type="Pfam" id="PF02566">
    <property type="entry name" value="OsmC"/>
    <property type="match status" value="1"/>
</dbReference>
<evidence type="ECO:0000313" key="1">
    <source>
        <dbReference type="EMBL" id="CAB3289204.1"/>
    </source>
</evidence>
<dbReference type="InterPro" id="IPR036102">
    <property type="entry name" value="OsmC/Ohrsf"/>
</dbReference>
<accession>A0A8D6PSP7</accession>
<dbReference type="InterPro" id="IPR015946">
    <property type="entry name" value="KH_dom-like_a/b"/>
</dbReference>
<gene>
    <name evidence="1" type="ORF">MLAUSG7_1107</name>
</gene>
<protein>
    <submittedName>
        <fullName evidence="1">OsmC family protein</fullName>
    </submittedName>
</protein>
<dbReference type="InterPro" id="IPR003718">
    <property type="entry name" value="OsmC/Ohr_fam"/>
</dbReference>
<dbReference type="Proteomes" id="UP000679213">
    <property type="component" value="Chromosome I"/>
</dbReference>
<reference evidence="1 2" key="1">
    <citation type="submission" date="2020-04" db="EMBL/GenBank/DDBJ databases">
        <authorList>
            <consortium name="Genoscope - CEA"/>
            <person name="William W."/>
        </authorList>
    </citation>
    <scope>NUCLEOTIDE SEQUENCE [LARGE SCALE GENOMIC DNA]</scope>
    <source>
        <strain evidence="1 2">SG7</strain>
    </source>
</reference>
<dbReference type="KEGG" id="mesg:MLAUSG7_1107"/>
<proteinExistence type="predicted"/>
<dbReference type="Gene3D" id="3.30.300.20">
    <property type="match status" value="1"/>
</dbReference>
<sequence length="200" mass="22413">MNPMMMGNMKEMIEKMMNSEMCKEMAPKMMPEMMPKALDKFLLEIPEDKREEFIKNIVDIIVSKNNDYEIYSKYKGDFNASISVKGLKLNSKGGRGATKDVISPMDLFLSGLCGCIAIAVGRTLSENNIDAADVTVKVSSIEKSFEKGCIEKISLDIIVNVDNKDNINEEELKELVLNGSKKCLINNSLKCEVEKNIIIK</sequence>